<dbReference type="SUPFAM" id="SSF111369">
    <property type="entry name" value="HlyD-like secretion proteins"/>
    <property type="match status" value="2"/>
</dbReference>
<keyword evidence="1" id="KW-0812">Transmembrane</keyword>
<dbReference type="Pfam" id="PF25917">
    <property type="entry name" value="BSH_RND"/>
    <property type="match status" value="1"/>
</dbReference>
<keyword evidence="1" id="KW-0472">Membrane</keyword>
<comment type="caution">
    <text evidence="4">The sequence shown here is derived from an EMBL/GenBank/DDBJ whole genome shotgun (WGS) entry which is preliminary data.</text>
</comment>
<sequence>MSQHPRAFAPDRPVDVEEAAHALPAALATPASRTSMLALRRALLVAAGAAAIAAAGVFGADYWTVGRFQVSTDDAYVQADTTTIAPKISGYVAEVLVGDNQPVKAGEILARIDDRDVRVALDQARAEVAGASAAIATRQASIEAQKSAIAAARAAIRVDEANSAFADQDDRRYATLAASGYGSLQNAQSAASRSAASRATIQRDQAALEAAIGQSGVLEAELSEARATLARDQAAVRQAELNLAYTTIVSPVDGVVGARSLRVGQYVQAGAQLMAVVPAATAYVVANYKETQLRDVRPGQKVTITVDTFPGRPLVGRVDSIAPASGQEFALLPPDNATGNFTKVVQRIPVKIVLEAGSPLANRLRPGMSVTPTIDTRAPALQAASAAAPAS</sequence>
<evidence type="ECO:0000259" key="2">
    <source>
        <dbReference type="Pfam" id="PF25917"/>
    </source>
</evidence>
<dbReference type="Gene3D" id="2.40.50.100">
    <property type="match status" value="1"/>
</dbReference>
<dbReference type="Pfam" id="PF25963">
    <property type="entry name" value="Beta-barrel_AAEA"/>
    <property type="match status" value="1"/>
</dbReference>
<dbReference type="EMBL" id="QNRK01000024">
    <property type="protein sequence ID" value="RBP08698.1"/>
    <property type="molecule type" value="Genomic_DNA"/>
</dbReference>
<dbReference type="Gene3D" id="2.40.30.170">
    <property type="match status" value="1"/>
</dbReference>
<dbReference type="InterPro" id="IPR058625">
    <property type="entry name" value="MdtA-like_BSH"/>
</dbReference>
<protein>
    <submittedName>
        <fullName evidence="4">Membrane fusion protein (Multidrug efflux system)</fullName>
    </submittedName>
</protein>
<reference evidence="4 5" key="1">
    <citation type="submission" date="2018-06" db="EMBL/GenBank/DDBJ databases">
        <title>Genomic Encyclopedia of Type Strains, Phase IV (KMG-IV): sequencing the most valuable type-strain genomes for metagenomic binning, comparative biology and taxonomic classification.</title>
        <authorList>
            <person name="Goeker M."/>
        </authorList>
    </citation>
    <scope>NUCLEOTIDE SEQUENCE [LARGE SCALE GENOMIC DNA]</scope>
    <source>
        <strain evidence="4 5">DSM 24875</strain>
    </source>
</reference>
<keyword evidence="5" id="KW-1185">Reference proteome</keyword>
<dbReference type="Proteomes" id="UP000253529">
    <property type="component" value="Unassembled WGS sequence"/>
</dbReference>
<feature type="domain" description="Multidrug resistance protein MdtA-like barrel-sandwich hybrid" evidence="2">
    <location>
        <begin position="81"/>
        <end position="277"/>
    </location>
</feature>
<dbReference type="PANTHER" id="PTHR30386:SF24">
    <property type="entry name" value="MULTIDRUG RESISTANCE EFFLUX PUMP"/>
    <property type="match status" value="1"/>
</dbReference>
<dbReference type="InterPro" id="IPR058634">
    <property type="entry name" value="AaeA-lik-b-barrel"/>
</dbReference>
<dbReference type="Gene3D" id="1.10.287.470">
    <property type="entry name" value="Helix hairpin bin"/>
    <property type="match status" value="1"/>
</dbReference>
<gene>
    <name evidence="4" type="ORF">DFR50_12485</name>
</gene>
<dbReference type="OrthoDB" id="9811754at2"/>
<evidence type="ECO:0000256" key="1">
    <source>
        <dbReference type="SAM" id="Phobius"/>
    </source>
</evidence>
<evidence type="ECO:0000313" key="5">
    <source>
        <dbReference type="Proteomes" id="UP000253529"/>
    </source>
</evidence>
<feature type="transmembrane region" description="Helical" evidence="1">
    <location>
        <begin position="42"/>
        <end position="63"/>
    </location>
</feature>
<proteinExistence type="predicted"/>
<evidence type="ECO:0000259" key="3">
    <source>
        <dbReference type="Pfam" id="PF25963"/>
    </source>
</evidence>
<organism evidence="4 5">
    <name type="scientific">Roseiarcus fermentans</name>
    <dbReference type="NCBI Taxonomy" id="1473586"/>
    <lineage>
        <taxon>Bacteria</taxon>
        <taxon>Pseudomonadati</taxon>
        <taxon>Pseudomonadota</taxon>
        <taxon>Alphaproteobacteria</taxon>
        <taxon>Hyphomicrobiales</taxon>
        <taxon>Roseiarcaceae</taxon>
        <taxon>Roseiarcus</taxon>
    </lineage>
</organism>
<dbReference type="PANTHER" id="PTHR30386">
    <property type="entry name" value="MEMBRANE FUSION SUBUNIT OF EMRAB-TOLC MULTIDRUG EFFLUX PUMP"/>
    <property type="match status" value="1"/>
</dbReference>
<dbReference type="InterPro" id="IPR050739">
    <property type="entry name" value="MFP"/>
</dbReference>
<accession>A0A366F221</accession>
<dbReference type="AlphaFoldDB" id="A0A366F221"/>
<name>A0A366F221_9HYPH</name>
<dbReference type="RefSeq" id="WP_113891099.1">
    <property type="nucleotide sequence ID" value="NZ_QNRK01000024.1"/>
</dbReference>
<evidence type="ECO:0000313" key="4">
    <source>
        <dbReference type="EMBL" id="RBP08698.1"/>
    </source>
</evidence>
<keyword evidence="1" id="KW-1133">Transmembrane helix</keyword>
<feature type="domain" description="p-hydroxybenzoic acid efflux pump subunit AaeA-like beta-barrel" evidence="3">
    <location>
        <begin position="282"/>
        <end position="373"/>
    </location>
</feature>